<evidence type="ECO:0000313" key="3">
    <source>
        <dbReference type="Proteomes" id="UP000263753"/>
    </source>
</evidence>
<dbReference type="KEGG" id="achi:CDG60_12340"/>
<accession>A0A3B7LWS5</accession>
<gene>
    <name evidence="2" type="ORF">CDG60_12340</name>
</gene>
<dbReference type="InterPro" id="IPR045455">
    <property type="entry name" value="NrS-1_pol-like_helicase"/>
</dbReference>
<evidence type="ECO:0000259" key="1">
    <source>
        <dbReference type="Pfam" id="PF19263"/>
    </source>
</evidence>
<organism evidence="2 3">
    <name type="scientific">Acinetobacter chinensis</name>
    <dbReference type="NCBI Taxonomy" id="2004650"/>
    <lineage>
        <taxon>Bacteria</taxon>
        <taxon>Pseudomonadati</taxon>
        <taxon>Pseudomonadota</taxon>
        <taxon>Gammaproteobacteria</taxon>
        <taxon>Moraxellales</taxon>
        <taxon>Moraxellaceae</taxon>
        <taxon>Acinetobacter</taxon>
    </lineage>
</organism>
<reference evidence="3" key="1">
    <citation type="submission" date="2018-09" db="EMBL/GenBank/DDBJ databases">
        <title>The complete genome of Acinetobacter sp. strain WCHAc010005.</title>
        <authorList>
            <person name="Hu Y."/>
            <person name="Long H."/>
            <person name="Feng Y."/>
            <person name="Zong Z."/>
        </authorList>
    </citation>
    <scope>NUCLEOTIDE SEQUENCE [LARGE SCALE GENOMIC DNA]</scope>
    <source>
        <strain evidence="3">WCHAc010005</strain>
    </source>
</reference>
<dbReference type="Pfam" id="PF19263">
    <property type="entry name" value="DUF5906"/>
    <property type="match status" value="1"/>
</dbReference>
<sequence length="612" mass="70085">MMDDEILKQPEASSKPLSDFNDLHVSEGLEVVREQIEQGISYQLSAFAVSPDPLVLADHLSGQKSNDEIKNNDIKHKDSVFMSHESDFVLDFTPPMNGQPESGEQEMQGVGVVQSDAEKLQNALDRYAVIACSNDAFDYKTKHKFKISSLKHTLSLTFKHWYSHHLRKTIEKEDVEQLLIDAAGFVAPNMSKNCVLLKGETFLYDKSLNRVVGWSAAQLMYPHEYKKWIESPTRCEIDYEKLIFDPTRKIDIDPNYINTFEGYSVKELTDQDQNRLEYAVTRSRCAGILKMIWSLCNGDLDIQRWLLQWLAYPLQNEGQKAHSAVLMASHIQGSGKTTLFEKVMGGIYGKYHRVITSQELESPQFNGWLNNAAFIFGEEIATNATKYNVTPYLNALITAKSVTINEKQRPQKQVPAYFNMAFASNENIPFPLHGEARRWFVIAPASKLDEQLSQQVYSEIANDGLDAFYTYLLSIPLEGFKHDKPPVTDAKRLLINASKRSIEVFIDEWLCGETKYKCVSCRAKQLYESYKEWASSSLEHKYSYRKFTEDLKKIEGITLLEKQRWRWGREEGQSLIISVGEKPEGKTDMDWYGECADEFEKGVPDVLDKRIA</sequence>
<dbReference type="EMBL" id="CP032134">
    <property type="protein sequence ID" value="AXY57286.1"/>
    <property type="molecule type" value="Genomic_DNA"/>
</dbReference>
<dbReference type="AlphaFoldDB" id="A0A3B7LWS5"/>
<dbReference type="Proteomes" id="UP000263753">
    <property type="component" value="Chromosome"/>
</dbReference>
<proteinExistence type="predicted"/>
<dbReference type="Gene3D" id="3.40.50.300">
    <property type="entry name" value="P-loop containing nucleotide triphosphate hydrolases"/>
    <property type="match status" value="1"/>
</dbReference>
<feature type="domain" description="NrS-1 polymerase-like helicase" evidence="1">
    <location>
        <begin position="331"/>
        <end position="438"/>
    </location>
</feature>
<name>A0A3B7LWS5_9GAMM</name>
<evidence type="ECO:0000313" key="2">
    <source>
        <dbReference type="EMBL" id="AXY57286.1"/>
    </source>
</evidence>
<dbReference type="InterPro" id="IPR027417">
    <property type="entry name" value="P-loop_NTPase"/>
</dbReference>
<protein>
    <recommendedName>
        <fullName evidence="1">NrS-1 polymerase-like helicase domain-containing protein</fullName>
    </recommendedName>
</protein>